<feature type="chain" id="PRO_5040734472" description="protein disulfide-isomerase" evidence="8">
    <location>
        <begin position="20"/>
        <end position="433"/>
    </location>
</feature>
<evidence type="ECO:0000256" key="4">
    <source>
        <dbReference type="ARBA" id="ARBA00023157"/>
    </source>
</evidence>
<keyword evidence="6" id="KW-0676">Redox-active center</keyword>
<evidence type="ECO:0000256" key="7">
    <source>
        <dbReference type="SAM" id="MobiDB-lite"/>
    </source>
</evidence>
<dbReference type="PANTHER" id="PTHR45815">
    <property type="entry name" value="PROTEIN DISULFIDE-ISOMERASE A6"/>
    <property type="match status" value="1"/>
</dbReference>
<evidence type="ECO:0000256" key="1">
    <source>
        <dbReference type="ARBA" id="ARBA00001182"/>
    </source>
</evidence>
<dbReference type="SUPFAM" id="SSF52833">
    <property type="entry name" value="Thioredoxin-like"/>
    <property type="match status" value="2"/>
</dbReference>
<dbReference type="PROSITE" id="PS51352">
    <property type="entry name" value="THIOREDOXIN_2"/>
    <property type="match status" value="1"/>
</dbReference>
<dbReference type="GO" id="GO:0005788">
    <property type="term" value="C:endoplasmic reticulum lumen"/>
    <property type="evidence" value="ECO:0007669"/>
    <property type="project" value="UniProtKB-SubCell"/>
</dbReference>
<dbReference type="Gene3D" id="3.40.30.10">
    <property type="entry name" value="Glutaredoxin"/>
    <property type="match status" value="1"/>
</dbReference>
<feature type="domain" description="Thioredoxin" evidence="9">
    <location>
        <begin position="6"/>
        <end position="139"/>
    </location>
</feature>
<feature type="signal peptide" evidence="8">
    <location>
        <begin position="1"/>
        <end position="19"/>
    </location>
</feature>
<keyword evidence="8" id="KW-0732">Signal</keyword>
<dbReference type="GO" id="GO:0034976">
    <property type="term" value="P:response to endoplasmic reticulum stress"/>
    <property type="evidence" value="ECO:0007669"/>
    <property type="project" value="TreeGrafter"/>
</dbReference>
<accession>A0A9W8I8J6</accession>
<dbReference type="Pfam" id="PF24541">
    <property type="entry name" value="Thioredox_PDIA6_C"/>
    <property type="match status" value="1"/>
</dbReference>
<dbReference type="Pfam" id="PF00085">
    <property type="entry name" value="Thioredoxin"/>
    <property type="match status" value="1"/>
</dbReference>
<dbReference type="EC" id="5.3.4.1" evidence="3"/>
<protein>
    <recommendedName>
        <fullName evidence="3">protein disulfide-isomerase</fullName>
        <ecNumber evidence="3">5.3.4.1</ecNumber>
    </recommendedName>
</protein>
<comment type="catalytic activity">
    <reaction evidence="1">
        <text>Catalyzes the rearrangement of -S-S- bonds in proteins.</text>
        <dbReference type="EC" id="5.3.4.1"/>
    </reaction>
</comment>
<gene>
    <name evidence="10" type="ORF">IWW36_005053</name>
</gene>
<evidence type="ECO:0000256" key="8">
    <source>
        <dbReference type="SAM" id="SignalP"/>
    </source>
</evidence>
<evidence type="ECO:0000256" key="2">
    <source>
        <dbReference type="ARBA" id="ARBA00004319"/>
    </source>
</evidence>
<dbReference type="PROSITE" id="PS00194">
    <property type="entry name" value="THIOREDOXIN_1"/>
    <property type="match status" value="1"/>
</dbReference>
<evidence type="ECO:0000313" key="11">
    <source>
        <dbReference type="Proteomes" id="UP001139887"/>
    </source>
</evidence>
<proteinExistence type="predicted"/>
<organism evidence="10 11">
    <name type="scientific">Coemansia brasiliensis</name>
    <dbReference type="NCBI Taxonomy" id="2650707"/>
    <lineage>
        <taxon>Eukaryota</taxon>
        <taxon>Fungi</taxon>
        <taxon>Fungi incertae sedis</taxon>
        <taxon>Zoopagomycota</taxon>
        <taxon>Kickxellomycotina</taxon>
        <taxon>Kickxellomycetes</taxon>
        <taxon>Kickxellales</taxon>
        <taxon>Kickxellaceae</taxon>
        <taxon>Coemansia</taxon>
    </lineage>
</organism>
<dbReference type="Proteomes" id="UP001139887">
    <property type="component" value="Unassembled WGS sequence"/>
</dbReference>
<dbReference type="AlphaFoldDB" id="A0A9W8I8J6"/>
<dbReference type="InterPro" id="IPR036249">
    <property type="entry name" value="Thioredoxin-like_sf"/>
</dbReference>
<keyword evidence="4" id="KW-1015">Disulfide bond</keyword>
<evidence type="ECO:0000256" key="6">
    <source>
        <dbReference type="ARBA" id="ARBA00023284"/>
    </source>
</evidence>
<evidence type="ECO:0000259" key="9">
    <source>
        <dbReference type="PROSITE" id="PS51352"/>
    </source>
</evidence>
<dbReference type="PRINTS" id="PR00421">
    <property type="entry name" value="THIOREDOXIN"/>
</dbReference>
<dbReference type="OrthoDB" id="74910at2759"/>
<dbReference type="InterPro" id="IPR013766">
    <property type="entry name" value="Thioredoxin_domain"/>
</dbReference>
<sequence>MVSIRTLVAAAAAAAGVAGMYDGASAVKQLTPRNFDRVVGRTSQPTFVEFYAPWCGHCQRLEPEYERAAARTRGIAKFYAVNCDEESNRGLCTRFNVQGFPTLKVFNEKRSKRGLRRSVDYQGPRKASAMAKFARSMLPSLSTSLSSDELDKFVRGSDQPKAILLTTRPKPSDLWRGLAAHFDRRVSFAHVVDPEPQVLDRLGINELPAIAVFPDSTNTFEIYDGETQYGPLVKFVHRAAIAKQTAQSSEKKPEPSTLEVQQITTQADLERVCIEPAEQSPIPVMCIISVLALEPDYEESRTEHAQAISELEKVLTSQQLRSPHASSRASNDDDDEDGSANDTKLSPPFRVAWVNALDAAGQQIRKLFELSDDLPAVVAVSPHKSAVAPYHGAFTSTDILHWAEQCYQGRGLRRFALELSIADTNKAPAHDEL</sequence>
<dbReference type="PANTHER" id="PTHR45815:SF3">
    <property type="entry name" value="PROTEIN DISULFIDE-ISOMERASE A6"/>
    <property type="match status" value="1"/>
</dbReference>
<dbReference type="GO" id="GO:0015035">
    <property type="term" value="F:protein-disulfide reductase activity"/>
    <property type="evidence" value="ECO:0007669"/>
    <property type="project" value="TreeGrafter"/>
</dbReference>
<reference evidence="10" key="1">
    <citation type="submission" date="2022-07" db="EMBL/GenBank/DDBJ databases">
        <title>Phylogenomic reconstructions and comparative analyses of Kickxellomycotina fungi.</title>
        <authorList>
            <person name="Reynolds N.K."/>
            <person name="Stajich J.E."/>
            <person name="Barry K."/>
            <person name="Grigoriev I.V."/>
            <person name="Crous P."/>
            <person name="Smith M.E."/>
        </authorList>
    </citation>
    <scope>NUCLEOTIDE SEQUENCE</scope>
    <source>
        <strain evidence="10">NRRL 1566</strain>
    </source>
</reference>
<dbReference type="InterPro" id="IPR017937">
    <property type="entry name" value="Thioredoxin_CS"/>
</dbReference>
<dbReference type="InterPro" id="IPR057305">
    <property type="entry name" value="Thioredox_PDIA6_C"/>
</dbReference>
<comment type="caution">
    <text evidence="10">The sequence shown here is derived from an EMBL/GenBank/DDBJ whole genome shotgun (WGS) entry which is preliminary data.</text>
</comment>
<comment type="subcellular location">
    <subcellularLocation>
        <location evidence="2">Endoplasmic reticulum lumen</location>
    </subcellularLocation>
</comment>
<name>A0A9W8I8J6_9FUNG</name>
<evidence type="ECO:0000313" key="10">
    <source>
        <dbReference type="EMBL" id="KAJ2844771.1"/>
    </source>
</evidence>
<keyword evidence="5" id="KW-0413">Isomerase</keyword>
<evidence type="ECO:0000256" key="3">
    <source>
        <dbReference type="ARBA" id="ARBA00012723"/>
    </source>
</evidence>
<feature type="region of interest" description="Disordered" evidence="7">
    <location>
        <begin position="317"/>
        <end position="345"/>
    </location>
</feature>
<dbReference type="GO" id="GO:0003756">
    <property type="term" value="F:protein disulfide isomerase activity"/>
    <property type="evidence" value="ECO:0007669"/>
    <property type="project" value="UniProtKB-EC"/>
</dbReference>
<dbReference type="EMBL" id="JANBUW010000985">
    <property type="protein sequence ID" value="KAJ2844771.1"/>
    <property type="molecule type" value="Genomic_DNA"/>
</dbReference>
<keyword evidence="11" id="KW-1185">Reference proteome</keyword>
<evidence type="ECO:0000256" key="5">
    <source>
        <dbReference type="ARBA" id="ARBA00023235"/>
    </source>
</evidence>